<organism evidence="1 2">
    <name type="scientific">Lentisphaera araneosa HTCC2155</name>
    <dbReference type="NCBI Taxonomy" id="313628"/>
    <lineage>
        <taxon>Bacteria</taxon>
        <taxon>Pseudomonadati</taxon>
        <taxon>Lentisphaerota</taxon>
        <taxon>Lentisphaeria</taxon>
        <taxon>Lentisphaerales</taxon>
        <taxon>Lentisphaeraceae</taxon>
        <taxon>Lentisphaera</taxon>
    </lineage>
</organism>
<sequence>MLIIIRFKSHGETMEYFSMGCESHESIQMGSPMPLGMEQITLNYSL</sequence>
<proteinExistence type="predicted"/>
<keyword evidence="2" id="KW-1185">Reference proteome</keyword>
<dbReference type="EMBL" id="ABCK01000002">
    <property type="protein sequence ID" value="EDM29147.1"/>
    <property type="molecule type" value="Genomic_DNA"/>
</dbReference>
<name>A6DG30_9BACT</name>
<keyword evidence="1" id="KW-0808">Transferase</keyword>
<dbReference type="AlphaFoldDB" id="A6DG30"/>
<evidence type="ECO:0000313" key="1">
    <source>
        <dbReference type="EMBL" id="EDM29147.1"/>
    </source>
</evidence>
<comment type="caution">
    <text evidence="1">The sequence shown here is derived from an EMBL/GenBank/DDBJ whole genome shotgun (WGS) entry which is preliminary data.</text>
</comment>
<keyword evidence="1" id="KW-0418">Kinase</keyword>
<protein>
    <submittedName>
        <fullName evidence="1">Ribulokinase</fullName>
        <ecNumber evidence="1">2.7.1.16</ecNumber>
    </submittedName>
</protein>
<dbReference type="EC" id="2.7.1.16" evidence="1"/>
<evidence type="ECO:0000313" key="2">
    <source>
        <dbReference type="Proteomes" id="UP000004947"/>
    </source>
</evidence>
<dbReference type="GO" id="GO:0008741">
    <property type="term" value="F:ribulokinase activity"/>
    <property type="evidence" value="ECO:0007669"/>
    <property type="project" value="UniProtKB-EC"/>
</dbReference>
<gene>
    <name evidence="1" type="ORF">LNTAR_22194</name>
</gene>
<accession>A6DG30</accession>
<dbReference type="Proteomes" id="UP000004947">
    <property type="component" value="Unassembled WGS sequence"/>
</dbReference>
<reference evidence="1 2" key="1">
    <citation type="journal article" date="2010" name="J. Bacteriol.">
        <title>Genome sequence of Lentisphaera araneosa HTCC2155T, the type species of the order Lentisphaerales in the phylum Lentisphaerae.</title>
        <authorList>
            <person name="Thrash J.C."/>
            <person name="Cho J.C."/>
            <person name="Vergin K.L."/>
            <person name="Morris R.M."/>
            <person name="Giovannoni S.J."/>
        </authorList>
    </citation>
    <scope>NUCLEOTIDE SEQUENCE [LARGE SCALE GENOMIC DNA]</scope>
    <source>
        <strain evidence="1 2">HTCC2155</strain>
    </source>
</reference>